<dbReference type="AlphaFoldDB" id="A0AAV4M018"/>
<organism evidence="1 2">
    <name type="scientific">Babesia caballi</name>
    <dbReference type="NCBI Taxonomy" id="5871"/>
    <lineage>
        <taxon>Eukaryota</taxon>
        <taxon>Sar</taxon>
        <taxon>Alveolata</taxon>
        <taxon>Apicomplexa</taxon>
        <taxon>Aconoidasida</taxon>
        <taxon>Piroplasmida</taxon>
        <taxon>Babesiidae</taxon>
        <taxon>Babesia</taxon>
    </lineage>
</organism>
<dbReference type="RefSeq" id="XP_067717397.1">
    <property type="nucleotide sequence ID" value="XM_067861296.1"/>
</dbReference>
<gene>
    <name evidence="1" type="ORF">BcabD6B2_47630</name>
</gene>
<dbReference type="Proteomes" id="UP001497744">
    <property type="component" value="Unassembled WGS sequence"/>
</dbReference>
<dbReference type="GeneID" id="94196809"/>
<keyword evidence="1" id="KW-0645">Protease</keyword>
<protein>
    <submittedName>
        <fullName evidence="1">Aminopeptidase P family protein</fullName>
    </submittedName>
</protein>
<keyword evidence="2" id="KW-1185">Reference proteome</keyword>
<keyword evidence="1" id="KW-0031">Aminopeptidase</keyword>
<reference evidence="1 2" key="1">
    <citation type="submission" date="2021-06" db="EMBL/GenBank/DDBJ databases">
        <title>Genome sequence of Babesia caballi.</title>
        <authorList>
            <person name="Yamagishi J."/>
            <person name="Kidaka T."/>
            <person name="Ochi A."/>
        </authorList>
    </citation>
    <scope>NUCLEOTIDE SEQUENCE [LARGE SCALE GENOMIC DNA]</scope>
    <source>
        <strain evidence="1">USDA-D6B2</strain>
    </source>
</reference>
<name>A0AAV4M018_BABCB</name>
<proteinExistence type="predicted"/>
<dbReference type="GO" id="GO:0004177">
    <property type="term" value="F:aminopeptidase activity"/>
    <property type="evidence" value="ECO:0007669"/>
    <property type="project" value="UniProtKB-KW"/>
</dbReference>
<evidence type="ECO:0000313" key="2">
    <source>
        <dbReference type="Proteomes" id="UP001497744"/>
    </source>
</evidence>
<comment type="caution">
    <text evidence="1">The sequence shown here is derived from an EMBL/GenBank/DDBJ whole genome shotgun (WGS) entry which is preliminary data.</text>
</comment>
<sequence>MTPPVDVGEGLVVEGQAAEENIGAAFNFGGFTVPLYCIGGIVIHTRVIWHLQRGHEGLLAGFQDGLDGSVAGSTCVNSTLHCTDVTVELAKVVNIFGVERSTDGYNLTVDALPITAIPIVTTGTLKYPLEVRTNFSGHLTDLRIKTTFKILRKRLSKISHKSIQTWPSAPSSIKLTLNRLGHTLQPRSPLAITFI</sequence>
<dbReference type="EMBL" id="BPLF01000004">
    <property type="protein sequence ID" value="GIX65328.1"/>
    <property type="molecule type" value="Genomic_DNA"/>
</dbReference>
<evidence type="ECO:0000313" key="1">
    <source>
        <dbReference type="EMBL" id="GIX65328.1"/>
    </source>
</evidence>
<accession>A0AAV4M018</accession>
<keyword evidence="1" id="KW-0378">Hydrolase</keyword>